<evidence type="ECO:0000313" key="2">
    <source>
        <dbReference type="EMBL" id="APO77072.1"/>
    </source>
</evidence>
<accession>A0A1L5PAG1</accession>
<dbReference type="PANTHER" id="PTHR42928">
    <property type="entry name" value="TRICARBOXYLATE-BINDING PROTEIN"/>
    <property type="match status" value="1"/>
</dbReference>
<dbReference type="RefSeq" id="WP_074063522.1">
    <property type="nucleotide sequence ID" value="NZ_CP017242.1"/>
</dbReference>
<proteinExistence type="inferred from homology"/>
<organism evidence="2 3">
    <name type="scientific">Rhizobium etli 8C-3</name>
    <dbReference type="NCBI Taxonomy" id="538025"/>
    <lineage>
        <taxon>Bacteria</taxon>
        <taxon>Pseudomonadati</taxon>
        <taxon>Pseudomonadota</taxon>
        <taxon>Alphaproteobacteria</taxon>
        <taxon>Hyphomicrobiales</taxon>
        <taxon>Rhizobiaceae</taxon>
        <taxon>Rhizobium/Agrobacterium group</taxon>
        <taxon>Rhizobium</taxon>
    </lineage>
</organism>
<dbReference type="Pfam" id="PF03401">
    <property type="entry name" value="TctC"/>
    <property type="match status" value="1"/>
</dbReference>
<dbReference type="Proteomes" id="UP000185109">
    <property type="component" value="Plasmid pRsp8C3a"/>
</dbReference>
<dbReference type="InterPro" id="IPR005064">
    <property type="entry name" value="BUG"/>
</dbReference>
<dbReference type="InterPro" id="IPR042100">
    <property type="entry name" value="Bug_dom1"/>
</dbReference>
<dbReference type="SUPFAM" id="SSF53850">
    <property type="entry name" value="Periplasmic binding protein-like II"/>
    <property type="match status" value="1"/>
</dbReference>
<keyword evidence="2" id="KW-0614">Plasmid</keyword>
<evidence type="ECO:0000256" key="1">
    <source>
        <dbReference type="ARBA" id="ARBA00006987"/>
    </source>
</evidence>
<dbReference type="PANTHER" id="PTHR42928:SF5">
    <property type="entry name" value="BLR1237 PROTEIN"/>
    <property type="match status" value="1"/>
</dbReference>
<dbReference type="Gene3D" id="3.40.190.10">
    <property type="entry name" value="Periplasmic binding protein-like II"/>
    <property type="match status" value="1"/>
</dbReference>
<gene>
    <name evidence="2" type="ORF">AM571_PA00186</name>
</gene>
<comment type="similarity">
    <text evidence="1">Belongs to the UPF0065 (bug) family.</text>
</comment>
<dbReference type="AlphaFoldDB" id="A0A1L5PAG1"/>
<sequence>MITRRHILVSAAVGVLAPRLGFAQEAYPSRPVTIIVPVAPGGLADIITRAAAERLSARSKQSFIVDYVVGVGGSKGNQDVANAAPDGYTLALTTEALLLVNPHLYKNVRYKAEDFEPVGILAELPLLLLVPKNHPAKNLADFVSMAKAKPGSMSYGSSGAGTMPHLVGHQFAKAAGISLVHIPYKSGAGSVTDLIAGRLDLLAAGVPLVAGSIGPDGPLRPIAVAGPERIASLPDVPTVAEAGVAGFNLRSPWWGLVAPRGTPRDIIDRLNGWLALDAMTEDEKQKLISTKLEPKFIGSAEMGDVIRSEAPVWKAVIEEMGLSL</sequence>
<geneLocation type="plasmid" evidence="3">
    <name>prsp8c3a</name>
</geneLocation>
<reference evidence="2 3" key="1">
    <citation type="submission" date="2016-09" db="EMBL/GenBank/DDBJ databases">
        <title>The complete genome sequences of Rhizobium gallicum, symbiovars gallicum and phaseoli, symbionts associated to common bean (Phaseolus vulgaris).</title>
        <authorList>
            <person name="Bustos P."/>
            <person name="Santamaria R.I."/>
            <person name="Perez-Carrascal O.M."/>
            <person name="Juarez S."/>
            <person name="Lozano L."/>
            <person name="Martinez-Flores I."/>
            <person name="Martinez-Romero E."/>
            <person name="Cevallos M."/>
            <person name="Romero D."/>
            <person name="Davila G."/>
            <person name="Gonzalez V."/>
        </authorList>
    </citation>
    <scope>NUCLEOTIDE SEQUENCE [LARGE SCALE GENOMIC DNA]</scope>
    <source>
        <strain evidence="2 3">8C-3</strain>
        <plasmid evidence="3">Plasmid prsp8c3a</plasmid>
    </source>
</reference>
<dbReference type="Gene3D" id="3.40.190.150">
    <property type="entry name" value="Bordetella uptake gene, domain 1"/>
    <property type="match status" value="1"/>
</dbReference>
<dbReference type="PIRSF" id="PIRSF017082">
    <property type="entry name" value="YflP"/>
    <property type="match status" value="1"/>
</dbReference>
<dbReference type="EMBL" id="CP017242">
    <property type="protein sequence ID" value="APO77072.1"/>
    <property type="molecule type" value="Genomic_DNA"/>
</dbReference>
<protein>
    <submittedName>
        <fullName evidence="2">Bordetella uptake domain-containing protein</fullName>
    </submittedName>
</protein>
<evidence type="ECO:0000313" key="3">
    <source>
        <dbReference type="Proteomes" id="UP000185109"/>
    </source>
</evidence>
<name>A0A1L5PAG1_RHIET</name>
<dbReference type="CDD" id="cd07012">
    <property type="entry name" value="PBP2_Bug_TTT"/>
    <property type="match status" value="1"/>
</dbReference>